<organism evidence="2 4">
    <name type="scientific">Didymodactylos carnosus</name>
    <dbReference type="NCBI Taxonomy" id="1234261"/>
    <lineage>
        <taxon>Eukaryota</taxon>
        <taxon>Metazoa</taxon>
        <taxon>Spiralia</taxon>
        <taxon>Gnathifera</taxon>
        <taxon>Rotifera</taxon>
        <taxon>Eurotatoria</taxon>
        <taxon>Bdelloidea</taxon>
        <taxon>Philodinida</taxon>
        <taxon>Philodinidae</taxon>
        <taxon>Didymodactylos</taxon>
    </lineage>
</organism>
<gene>
    <name evidence="2" type="ORF">GPM918_LOCUS44734</name>
    <name evidence="3" type="ORF">SRO942_LOCUS46741</name>
</gene>
<feature type="domain" description="Tyrosine-protein phosphatase" evidence="1">
    <location>
        <begin position="22"/>
        <end position="111"/>
    </location>
</feature>
<dbReference type="InterPro" id="IPR029021">
    <property type="entry name" value="Prot-tyrosine_phosphatase-like"/>
</dbReference>
<comment type="caution">
    <text evidence="2">The sequence shown here is derived from an EMBL/GenBank/DDBJ whole genome shotgun (WGS) entry which is preliminary data.</text>
</comment>
<evidence type="ECO:0000313" key="2">
    <source>
        <dbReference type="EMBL" id="CAF1637263.1"/>
    </source>
</evidence>
<evidence type="ECO:0000313" key="4">
    <source>
        <dbReference type="Proteomes" id="UP000663829"/>
    </source>
</evidence>
<protein>
    <recommendedName>
        <fullName evidence="1">Tyrosine-protein phosphatase domain-containing protein</fullName>
    </recommendedName>
</protein>
<dbReference type="InterPro" id="IPR050348">
    <property type="entry name" value="Protein-Tyr_Phosphatase"/>
</dbReference>
<dbReference type="PROSITE" id="PS50055">
    <property type="entry name" value="TYR_PHOSPHATASE_PTP"/>
    <property type="match status" value="1"/>
</dbReference>
<name>A0A816DEK6_9BILA</name>
<accession>A0A816DEK6</accession>
<dbReference type="AlphaFoldDB" id="A0A816DEK6"/>
<dbReference type="Proteomes" id="UP000663829">
    <property type="component" value="Unassembled WGS sequence"/>
</dbReference>
<dbReference type="OrthoDB" id="8609993at2759"/>
<dbReference type="GO" id="GO:0004725">
    <property type="term" value="F:protein tyrosine phosphatase activity"/>
    <property type="evidence" value="ECO:0007669"/>
    <property type="project" value="InterPro"/>
</dbReference>
<dbReference type="PANTHER" id="PTHR19134:SF449">
    <property type="entry name" value="TYROSINE-PROTEIN PHOSPHATASE 1"/>
    <property type="match status" value="1"/>
</dbReference>
<dbReference type="SUPFAM" id="SSF52799">
    <property type="entry name" value="(Phosphotyrosine protein) phosphatases II"/>
    <property type="match status" value="1"/>
</dbReference>
<dbReference type="PANTHER" id="PTHR19134">
    <property type="entry name" value="RECEPTOR-TYPE TYROSINE-PROTEIN PHOSPHATASE"/>
    <property type="match status" value="1"/>
</dbReference>
<sequence>ELASISPVVENPDKISEYMKYDRYADIPSRGKWSRTAIKLSDPTRDHDYINANIIKGYNSDSQYIACQAPLPNTTEDFWSMIVQHNVTEIVMLTKFEERSPKDPAVSVVCI</sequence>
<dbReference type="EMBL" id="CAJNOQ010045940">
    <property type="protein sequence ID" value="CAF1637263.1"/>
    <property type="molecule type" value="Genomic_DNA"/>
</dbReference>
<dbReference type="Pfam" id="PF00102">
    <property type="entry name" value="Y_phosphatase"/>
    <property type="match status" value="1"/>
</dbReference>
<feature type="non-terminal residue" evidence="2">
    <location>
        <position position="1"/>
    </location>
</feature>
<dbReference type="PRINTS" id="PR00700">
    <property type="entry name" value="PRTYPHPHTASE"/>
</dbReference>
<proteinExistence type="predicted"/>
<reference evidence="2" key="1">
    <citation type="submission" date="2021-02" db="EMBL/GenBank/DDBJ databases">
        <authorList>
            <person name="Nowell W R."/>
        </authorList>
    </citation>
    <scope>NUCLEOTIDE SEQUENCE</scope>
</reference>
<keyword evidence="4" id="KW-1185">Reference proteome</keyword>
<evidence type="ECO:0000313" key="3">
    <source>
        <dbReference type="EMBL" id="CAF4544777.1"/>
    </source>
</evidence>
<dbReference type="InterPro" id="IPR000242">
    <property type="entry name" value="PTP_cat"/>
</dbReference>
<evidence type="ECO:0000259" key="1">
    <source>
        <dbReference type="PROSITE" id="PS50055"/>
    </source>
</evidence>
<dbReference type="Gene3D" id="3.90.190.10">
    <property type="entry name" value="Protein tyrosine phosphatase superfamily"/>
    <property type="match status" value="1"/>
</dbReference>
<dbReference type="EMBL" id="CAJOBC010114428">
    <property type="protein sequence ID" value="CAF4544777.1"/>
    <property type="molecule type" value="Genomic_DNA"/>
</dbReference>
<dbReference type="Proteomes" id="UP000681722">
    <property type="component" value="Unassembled WGS sequence"/>
</dbReference>